<dbReference type="SMART" id="SM00528">
    <property type="entry name" value="HNS"/>
    <property type="match status" value="1"/>
</dbReference>
<proteinExistence type="inferred from homology"/>
<dbReference type="Pfam" id="PF00816">
    <property type="entry name" value="Histone_HNS"/>
    <property type="match status" value="1"/>
</dbReference>
<evidence type="ECO:0000256" key="1">
    <source>
        <dbReference type="ARBA" id="ARBA00004453"/>
    </source>
</evidence>
<dbReference type="GO" id="GO:0005829">
    <property type="term" value="C:cytosol"/>
    <property type="evidence" value="ECO:0007669"/>
    <property type="project" value="TreeGrafter"/>
</dbReference>
<feature type="region of interest" description="Disordered" evidence="5">
    <location>
        <begin position="52"/>
        <end position="83"/>
    </location>
</feature>
<dbReference type="Gene3D" id="4.10.430.10">
    <property type="entry name" value="Histone-like protein H-NS, C-terminal domain"/>
    <property type="match status" value="1"/>
</dbReference>
<dbReference type="SUPFAM" id="SSF81273">
    <property type="entry name" value="H-NS histone-like proteins"/>
    <property type="match status" value="1"/>
</dbReference>
<dbReference type="InterPro" id="IPR027444">
    <property type="entry name" value="H-NS_C_dom"/>
</dbReference>
<reference evidence="7 8" key="1">
    <citation type="submission" date="2014-03" db="EMBL/GenBank/DDBJ databases">
        <title>Draft Genome Sequence of Actibacterium mucosum KCTC 23349, a Marine Alphaproteobacterium with Complex Ionic Requirements Isolated from Mediterranean Seawater at Malvarrosa Beach, Valencia, Spain.</title>
        <authorList>
            <person name="Arahal D.R."/>
            <person name="Shao Z."/>
            <person name="Lai Q."/>
            <person name="Pujalte M.J."/>
        </authorList>
    </citation>
    <scope>NUCLEOTIDE SEQUENCE [LARGE SCALE GENOMIC DNA]</scope>
    <source>
        <strain evidence="7 8">KCTC 23349</strain>
    </source>
</reference>
<keyword evidence="3" id="KW-0963">Cytoplasm</keyword>
<evidence type="ECO:0000313" key="8">
    <source>
        <dbReference type="Proteomes" id="UP000026249"/>
    </source>
</evidence>
<dbReference type="AlphaFoldDB" id="A0A037ZLY6"/>
<comment type="caution">
    <text evidence="7">The sequence shown here is derived from an EMBL/GenBank/DDBJ whole genome shotgun (WGS) entry which is preliminary data.</text>
</comment>
<evidence type="ECO:0000256" key="5">
    <source>
        <dbReference type="SAM" id="MobiDB-lite"/>
    </source>
</evidence>
<organism evidence="7 8">
    <name type="scientific">Actibacterium mucosum KCTC 23349</name>
    <dbReference type="NCBI Taxonomy" id="1454373"/>
    <lineage>
        <taxon>Bacteria</taxon>
        <taxon>Pseudomonadati</taxon>
        <taxon>Pseudomonadota</taxon>
        <taxon>Alphaproteobacteria</taxon>
        <taxon>Rhodobacterales</taxon>
        <taxon>Roseobacteraceae</taxon>
        <taxon>Actibacterium</taxon>
    </lineage>
</organism>
<dbReference type="GO" id="GO:0000976">
    <property type="term" value="F:transcription cis-regulatory region binding"/>
    <property type="evidence" value="ECO:0007669"/>
    <property type="project" value="TreeGrafter"/>
</dbReference>
<dbReference type="GO" id="GO:0001217">
    <property type="term" value="F:DNA-binding transcription repressor activity"/>
    <property type="evidence" value="ECO:0007669"/>
    <property type="project" value="TreeGrafter"/>
</dbReference>
<keyword evidence="8" id="KW-1185">Reference proteome</keyword>
<dbReference type="GO" id="GO:0009295">
    <property type="term" value="C:nucleoid"/>
    <property type="evidence" value="ECO:0007669"/>
    <property type="project" value="UniProtKB-SubCell"/>
</dbReference>
<dbReference type="STRING" id="1454373.ACMU_06340"/>
<evidence type="ECO:0000259" key="6">
    <source>
        <dbReference type="SMART" id="SM00528"/>
    </source>
</evidence>
<feature type="domain" description="DNA-binding protein H-NS-like C-terminal" evidence="6">
    <location>
        <begin position="58"/>
        <end position="103"/>
    </location>
</feature>
<dbReference type="PANTHER" id="PTHR38097">
    <property type="match status" value="1"/>
</dbReference>
<dbReference type="Proteomes" id="UP000026249">
    <property type="component" value="Unassembled WGS sequence"/>
</dbReference>
<dbReference type="OrthoDB" id="5297879at2"/>
<dbReference type="GO" id="GO:0003680">
    <property type="term" value="F:minor groove of adenine-thymine-rich DNA binding"/>
    <property type="evidence" value="ECO:0007669"/>
    <property type="project" value="TreeGrafter"/>
</dbReference>
<dbReference type="InterPro" id="IPR037150">
    <property type="entry name" value="H-NS_C_dom_sf"/>
</dbReference>
<accession>A0A037ZLY6</accession>
<name>A0A037ZLY6_9RHOB</name>
<dbReference type="GO" id="GO:0003681">
    <property type="term" value="F:bent DNA binding"/>
    <property type="evidence" value="ECO:0007669"/>
    <property type="project" value="TreeGrafter"/>
</dbReference>
<evidence type="ECO:0000256" key="4">
    <source>
        <dbReference type="ARBA" id="ARBA00023125"/>
    </source>
</evidence>
<comment type="similarity">
    <text evidence="2">Belongs to the histone-like protein H-NS family.</text>
</comment>
<dbReference type="EMBL" id="JFKE01000002">
    <property type="protein sequence ID" value="KAJ56557.1"/>
    <property type="molecule type" value="Genomic_DNA"/>
</dbReference>
<sequence length="103" mass="11551">MPTTINLDALSLAELKDLQKDVAKAITSFEDRKRKEALSVLEEKAREMGFSLNDLTKGGKKSALPPKYRNPENPDQTWSGRGRKPLWFSQAMAAGRDVAEFEI</sequence>
<evidence type="ECO:0000256" key="3">
    <source>
        <dbReference type="ARBA" id="ARBA00022490"/>
    </source>
</evidence>
<gene>
    <name evidence="7" type="ORF">ACMU_06340</name>
</gene>
<keyword evidence="4" id="KW-0238">DNA-binding</keyword>
<protein>
    <recommendedName>
        <fullName evidence="6">DNA-binding protein H-NS-like C-terminal domain-containing protein</fullName>
    </recommendedName>
</protein>
<evidence type="ECO:0000313" key="7">
    <source>
        <dbReference type="EMBL" id="KAJ56557.1"/>
    </source>
</evidence>
<comment type="subcellular location">
    <subcellularLocation>
        <location evidence="1">Cytoplasm</location>
        <location evidence="1">Nucleoid</location>
    </subcellularLocation>
</comment>
<evidence type="ECO:0000256" key="2">
    <source>
        <dbReference type="ARBA" id="ARBA00010610"/>
    </source>
</evidence>
<dbReference type="RefSeq" id="WP_035256702.1">
    <property type="nucleotide sequence ID" value="NZ_JFKE01000002.1"/>
</dbReference>
<dbReference type="PANTHER" id="PTHR38097:SF2">
    <property type="entry name" value="DNA-BINDING PROTEIN STPA"/>
    <property type="match status" value="1"/>
</dbReference>
<dbReference type="GO" id="GO:0032993">
    <property type="term" value="C:protein-DNA complex"/>
    <property type="evidence" value="ECO:0007669"/>
    <property type="project" value="TreeGrafter"/>
</dbReference>